<dbReference type="UniPathway" id="UPA00223"/>
<comment type="caution">
    <text evidence="17">The sequence shown here is derived from an EMBL/GenBank/DDBJ whole genome shotgun (WGS) entry which is preliminary data.</text>
</comment>
<dbReference type="InterPro" id="IPR034804">
    <property type="entry name" value="SQR/QFR_C/D"/>
</dbReference>
<evidence type="ECO:0000256" key="10">
    <source>
        <dbReference type="ARBA" id="ARBA00022692"/>
    </source>
</evidence>
<evidence type="ECO:0000256" key="12">
    <source>
        <dbReference type="ARBA" id="ARBA00022982"/>
    </source>
</evidence>
<comment type="cofactor">
    <cofactor evidence="1">
        <name>heme</name>
        <dbReference type="ChEBI" id="CHEBI:30413"/>
    </cofactor>
</comment>
<evidence type="ECO:0000256" key="7">
    <source>
        <dbReference type="ARBA" id="ARBA00022448"/>
    </source>
</evidence>
<evidence type="ECO:0000256" key="2">
    <source>
        <dbReference type="ARBA" id="ARBA00004050"/>
    </source>
</evidence>
<dbReference type="SUPFAM" id="SSF81343">
    <property type="entry name" value="Fumarate reductase respiratory complex transmembrane subunits"/>
    <property type="match status" value="1"/>
</dbReference>
<dbReference type="Proteomes" id="UP000239724">
    <property type="component" value="Unassembled WGS sequence"/>
</dbReference>
<dbReference type="GO" id="GO:0016020">
    <property type="term" value="C:membrane"/>
    <property type="evidence" value="ECO:0007669"/>
    <property type="project" value="UniProtKB-SubCell"/>
</dbReference>
<evidence type="ECO:0000256" key="1">
    <source>
        <dbReference type="ARBA" id="ARBA00001971"/>
    </source>
</evidence>
<dbReference type="GO" id="GO:0006099">
    <property type="term" value="P:tricarboxylic acid cycle"/>
    <property type="evidence" value="ECO:0007669"/>
    <property type="project" value="UniProtKB-UniPathway"/>
</dbReference>
<feature type="transmembrane region" description="Helical" evidence="16">
    <location>
        <begin position="68"/>
        <end position="86"/>
    </location>
</feature>
<comment type="pathway">
    <text evidence="4">Carbohydrate metabolism; tricarboxylic acid cycle.</text>
</comment>
<dbReference type="OrthoDB" id="9809280at2"/>
<name>A0A2S6NHV0_RHOGL</name>
<evidence type="ECO:0000256" key="13">
    <source>
        <dbReference type="ARBA" id="ARBA00022989"/>
    </source>
</evidence>
<evidence type="ECO:0000256" key="4">
    <source>
        <dbReference type="ARBA" id="ARBA00005163"/>
    </source>
</evidence>
<evidence type="ECO:0000256" key="16">
    <source>
        <dbReference type="SAM" id="Phobius"/>
    </source>
</evidence>
<comment type="function">
    <text evidence="2">Membrane-anchoring subunit of succinate dehydrogenase (SDH).</text>
</comment>
<accession>A0A2S6NHV0</accession>
<reference evidence="17 18" key="1">
    <citation type="journal article" date="2018" name="Arch. Microbiol.">
        <title>New insights into the metabolic potential of the phototrophic purple bacterium Rhodopila globiformis DSM 161(T) from its draft genome sequence and evidence for a vanadium-dependent nitrogenase.</title>
        <authorList>
            <person name="Imhoff J.F."/>
            <person name="Rahn T."/>
            <person name="Kunzel S."/>
            <person name="Neulinger S.C."/>
        </authorList>
    </citation>
    <scope>NUCLEOTIDE SEQUENCE [LARGE SCALE GENOMIC DNA]</scope>
    <source>
        <strain evidence="17 18">DSM 161</strain>
    </source>
</reference>
<keyword evidence="8" id="KW-0816">Tricarboxylic acid cycle</keyword>
<gene>
    <name evidence="17" type="ORF">CCS01_12080</name>
</gene>
<keyword evidence="9" id="KW-0349">Heme</keyword>
<evidence type="ECO:0000256" key="3">
    <source>
        <dbReference type="ARBA" id="ARBA00004141"/>
    </source>
</evidence>
<dbReference type="InterPro" id="IPR000701">
    <property type="entry name" value="SuccDH_FuR_B_TM-su"/>
</dbReference>
<keyword evidence="14" id="KW-0408">Iron</keyword>
<dbReference type="Gene3D" id="1.20.1300.10">
    <property type="entry name" value="Fumarate reductase/succinate dehydrogenase, transmembrane subunit"/>
    <property type="match status" value="1"/>
</dbReference>
<keyword evidence="7" id="KW-0813">Transport</keyword>
<keyword evidence="12" id="KW-0249">Electron transport</keyword>
<evidence type="ECO:0000313" key="18">
    <source>
        <dbReference type="Proteomes" id="UP000239724"/>
    </source>
</evidence>
<dbReference type="EMBL" id="NHRY01000127">
    <property type="protein sequence ID" value="PPQ34198.1"/>
    <property type="molecule type" value="Genomic_DNA"/>
</dbReference>
<feature type="transmembrane region" description="Helical" evidence="16">
    <location>
        <begin position="37"/>
        <end position="56"/>
    </location>
</feature>
<evidence type="ECO:0000256" key="15">
    <source>
        <dbReference type="ARBA" id="ARBA00023136"/>
    </source>
</evidence>
<protein>
    <recommendedName>
        <fullName evidence="6">Succinate dehydrogenase hydrophobic membrane anchor subunit</fullName>
    </recommendedName>
</protein>
<keyword evidence="15 16" id="KW-0472">Membrane</keyword>
<dbReference type="Pfam" id="PF01127">
    <property type="entry name" value="Sdh_cyt"/>
    <property type="match status" value="1"/>
</dbReference>
<dbReference type="GO" id="GO:0020037">
    <property type="term" value="F:heme binding"/>
    <property type="evidence" value="ECO:0007669"/>
    <property type="project" value="InterPro"/>
</dbReference>
<evidence type="ECO:0000256" key="5">
    <source>
        <dbReference type="ARBA" id="ARBA00011558"/>
    </source>
</evidence>
<evidence type="ECO:0000256" key="6">
    <source>
        <dbReference type="ARBA" id="ARBA00019425"/>
    </source>
</evidence>
<dbReference type="NCBIfam" id="TIGR02968">
    <property type="entry name" value="succ_dehyd_anc"/>
    <property type="match status" value="1"/>
</dbReference>
<evidence type="ECO:0000256" key="11">
    <source>
        <dbReference type="ARBA" id="ARBA00022723"/>
    </source>
</evidence>
<evidence type="ECO:0000256" key="14">
    <source>
        <dbReference type="ARBA" id="ARBA00023004"/>
    </source>
</evidence>
<feature type="transmembrane region" description="Helical" evidence="16">
    <location>
        <begin position="106"/>
        <end position="127"/>
    </location>
</feature>
<dbReference type="CDD" id="cd03495">
    <property type="entry name" value="SQR_TypeC_SdhD_like"/>
    <property type="match status" value="1"/>
</dbReference>
<dbReference type="RefSeq" id="WP_104519105.1">
    <property type="nucleotide sequence ID" value="NZ_NHRY01000127.1"/>
</dbReference>
<organism evidence="17 18">
    <name type="scientific">Rhodopila globiformis</name>
    <name type="common">Rhodopseudomonas globiformis</name>
    <dbReference type="NCBI Taxonomy" id="1071"/>
    <lineage>
        <taxon>Bacteria</taxon>
        <taxon>Pseudomonadati</taxon>
        <taxon>Pseudomonadota</taxon>
        <taxon>Alphaproteobacteria</taxon>
        <taxon>Acetobacterales</taxon>
        <taxon>Acetobacteraceae</taxon>
        <taxon>Rhodopila</taxon>
    </lineage>
</organism>
<proteinExistence type="predicted"/>
<keyword evidence="10 16" id="KW-0812">Transmembrane</keyword>
<sequence length="131" mass="14223">MAGTPHVDMLRSPLGRARGLGSAKAGSAHWRAQRTTGLALLPLSLWFIYSVIHLAGAPRAAVMHWMSAPVPMVLMLALIIATFHHLQMGLQTVIEDYVHHEPAKMVALLLARGGPWLLGLICFVSVLKIGF</sequence>
<keyword evidence="13 16" id="KW-1133">Transmembrane helix</keyword>
<evidence type="ECO:0000256" key="8">
    <source>
        <dbReference type="ARBA" id="ARBA00022532"/>
    </source>
</evidence>
<keyword evidence="18" id="KW-1185">Reference proteome</keyword>
<dbReference type="AlphaFoldDB" id="A0A2S6NHV0"/>
<dbReference type="GO" id="GO:0046872">
    <property type="term" value="F:metal ion binding"/>
    <property type="evidence" value="ECO:0007669"/>
    <property type="project" value="UniProtKB-KW"/>
</dbReference>
<keyword evidence="11" id="KW-0479">Metal-binding</keyword>
<dbReference type="InterPro" id="IPR014312">
    <property type="entry name" value="Succ_DH_anchor"/>
</dbReference>
<evidence type="ECO:0000256" key="9">
    <source>
        <dbReference type="ARBA" id="ARBA00022617"/>
    </source>
</evidence>
<evidence type="ECO:0000313" key="17">
    <source>
        <dbReference type="EMBL" id="PPQ34198.1"/>
    </source>
</evidence>
<comment type="subcellular location">
    <subcellularLocation>
        <location evidence="3">Membrane</location>
        <topology evidence="3">Multi-pass membrane protein</topology>
    </subcellularLocation>
</comment>
<comment type="subunit">
    <text evidence="5">Part of an enzyme complex containing four subunits: a flavoprotein, an iron-sulfur protein, plus two membrane-anchoring proteins, SdhC and SdhD.</text>
</comment>